<reference evidence="2 3" key="1">
    <citation type="submission" date="2021-01" db="EMBL/GenBank/DDBJ databases">
        <title>Genome sequencing of Micromonospora fiedleri MG-37.</title>
        <authorList>
            <person name="Moreland P.E.J."/>
            <person name="Stach J.E.M."/>
        </authorList>
    </citation>
    <scope>NUCLEOTIDE SEQUENCE [LARGE SCALE GENOMIC DNA]</scope>
    <source>
        <strain evidence="2 3">MG-37</strain>
    </source>
</reference>
<evidence type="ECO:0000256" key="1">
    <source>
        <dbReference type="SAM" id="Phobius"/>
    </source>
</evidence>
<accession>A0ABS1UIK4</accession>
<evidence type="ECO:0000313" key="2">
    <source>
        <dbReference type="EMBL" id="MBL6275664.1"/>
    </source>
</evidence>
<comment type="caution">
    <text evidence="2">The sequence shown here is derived from an EMBL/GenBank/DDBJ whole genome shotgun (WGS) entry which is preliminary data.</text>
</comment>
<feature type="transmembrane region" description="Helical" evidence="1">
    <location>
        <begin position="32"/>
        <end position="52"/>
    </location>
</feature>
<dbReference type="EMBL" id="JAETXL010000002">
    <property type="protein sequence ID" value="MBL6275664.1"/>
    <property type="molecule type" value="Genomic_DNA"/>
</dbReference>
<evidence type="ECO:0008006" key="4">
    <source>
        <dbReference type="Google" id="ProtNLM"/>
    </source>
</evidence>
<keyword evidence="1" id="KW-1133">Transmembrane helix</keyword>
<name>A0ABS1UIK4_9ACTN</name>
<keyword evidence="1" id="KW-0812">Transmembrane</keyword>
<keyword evidence="3" id="KW-1185">Reference proteome</keyword>
<protein>
    <recommendedName>
        <fullName evidence="4">PEP-CTERM protein-sorting domain-containing protein</fullName>
    </recommendedName>
</protein>
<sequence length="57" mass="5751">MSSILPTLLLIFAGVLVGGTWSLHRQGAPRGAVVVTALLAVLATVAGVLWLLPGEGS</sequence>
<dbReference type="Proteomes" id="UP000661193">
    <property type="component" value="Unassembled WGS sequence"/>
</dbReference>
<proteinExistence type="predicted"/>
<dbReference type="RefSeq" id="WP_013735064.1">
    <property type="nucleotide sequence ID" value="NZ_JAETXL010000002.1"/>
</dbReference>
<evidence type="ECO:0000313" key="3">
    <source>
        <dbReference type="Proteomes" id="UP000661193"/>
    </source>
</evidence>
<organism evidence="2 3">
    <name type="scientific">Micromonospora fiedleri</name>
    <dbReference type="NCBI Taxonomy" id="1157498"/>
    <lineage>
        <taxon>Bacteria</taxon>
        <taxon>Bacillati</taxon>
        <taxon>Actinomycetota</taxon>
        <taxon>Actinomycetes</taxon>
        <taxon>Micromonosporales</taxon>
        <taxon>Micromonosporaceae</taxon>
        <taxon>Micromonospora</taxon>
    </lineage>
</organism>
<gene>
    <name evidence="2" type="ORF">JMF97_05775</name>
</gene>
<keyword evidence="1" id="KW-0472">Membrane</keyword>